<evidence type="ECO:0000259" key="2">
    <source>
        <dbReference type="Pfam" id="PF07319"/>
    </source>
</evidence>
<protein>
    <submittedName>
        <fullName evidence="3">Replicative DNA helicase loader DnaI</fullName>
    </submittedName>
</protein>
<dbReference type="GO" id="GO:0004386">
    <property type="term" value="F:helicase activity"/>
    <property type="evidence" value="ECO:0007669"/>
    <property type="project" value="UniProtKB-KW"/>
</dbReference>
<reference evidence="4" key="1">
    <citation type="submission" date="2016-10" db="EMBL/GenBank/DDBJ databases">
        <authorList>
            <person name="Varghese N."/>
            <person name="Submissions S."/>
        </authorList>
    </citation>
    <scope>NUCLEOTIDE SEQUENCE [LARGE SCALE GENOMIC DNA]</scope>
    <source>
        <strain evidence="4">CGMCC 1.8895</strain>
    </source>
</reference>
<feature type="domain" description="Chromosomal replication initiator protein DnaA ATPAse" evidence="1">
    <location>
        <begin position="125"/>
        <end position="228"/>
    </location>
</feature>
<dbReference type="RefSeq" id="WP_092985694.1">
    <property type="nucleotide sequence ID" value="NZ_FNFY01000007.1"/>
</dbReference>
<dbReference type="STRING" id="576118.SAMN05216216_10781"/>
<feature type="domain" description="Primosomal DnaI N-terminal" evidence="2">
    <location>
        <begin position="1"/>
        <end position="94"/>
    </location>
</feature>
<proteinExistence type="predicted"/>
<dbReference type="PANTHER" id="PTHR30050">
    <property type="entry name" value="CHROMOSOMAL REPLICATION INITIATOR PROTEIN DNAA"/>
    <property type="match status" value="1"/>
</dbReference>
<keyword evidence="3" id="KW-0067">ATP-binding</keyword>
<sequence length="308" mass="35522">MEPINQFIKNNKKIERNNERIYQELLQNPKIVELINDEETPLTASMIKNDLITLKHYADQPSECKENSDGQCENHPDGYIINIDIRNDRANMYYTPCPIKVRNDEFIKRENLIQSYHVPEDIKNATFDTIYLDDSSNRNVLLKKAIQVTDAVASDANYRGLYIHGEFGIGKSYILGCIANELKEKAVSSLIVYVPEILRDLKAGFRDGTTDEKYNLIKNAHVLILDDLGAEDVTPWARDEVITGILHHRMVQKLPTFISSNFSIDDLEYRYARTKENGIEETKARRMTERIRALCEEVQMTGDNYRNG</sequence>
<keyword evidence="3" id="KW-0547">Nucleotide-binding</keyword>
<gene>
    <name evidence="3" type="ORF">SAMN05216216_10781</name>
</gene>
<dbReference type="InterPro" id="IPR013317">
    <property type="entry name" value="DnaA_dom"/>
</dbReference>
<name>A0A1G9E3M1_9BACL</name>
<keyword evidence="3" id="KW-0347">Helicase</keyword>
<dbReference type="PANTHER" id="PTHR30050:SF8">
    <property type="entry name" value="PRIMOSOMAL PROTEIN DNAI"/>
    <property type="match status" value="1"/>
</dbReference>
<dbReference type="Gene3D" id="3.40.50.300">
    <property type="entry name" value="P-loop containing nucleotide triphosphate hydrolases"/>
    <property type="match status" value="1"/>
</dbReference>
<dbReference type="EMBL" id="FNFY01000007">
    <property type="protein sequence ID" value="SDK70703.1"/>
    <property type="molecule type" value="Genomic_DNA"/>
</dbReference>
<keyword evidence="4" id="KW-1185">Reference proteome</keyword>
<accession>A0A1G9E3M1</accession>
<evidence type="ECO:0000313" key="4">
    <source>
        <dbReference type="Proteomes" id="UP000199008"/>
    </source>
</evidence>
<keyword evidence="3" id="KW-0378">Hydrolase</keyword>
<dbReference type="Proteomes" id="UP000199008">
    <property type="component" value="Unassembled WGS sequence"/>
</dbReference>
<evidence type="ECO:0000313" key="3">
    <source>
        <dbReference type="EMBL" id="SDK70703.1"/>
    </source>
</evidence>
<dbReference type="GO" id="GO:0006260">
    <property type="term" value="P:DNA replication"/>
    <property type="evidence" value="ECO:0007669"/>
    <property type="project" value="TreeGrafter"/>
</dbReference>
<dbReference type="Pfam" id="PF00308">
    <property type="entry name" value="Bac_DnaA"/>
    <property type="match status" value="1"/>
</dbReference>
<dbReference type="InterPro" id="IPR009928">
    <property type="entry name" value="DnaI_N"/>
</dbReference>
<organism evidence="3 4">
    <name type="scientific">Lacicoccus qingdaonensis</name>
    <dbReference type="NCBI Taxonomy" id="576118"/>
    <lineage>
        <taxon>Bacteria</taxon>
        <taxon>Bacillati</taxon>
        <taxon>Bacillota</taxon>
        <taxon>Bacilli</taxon>
        <taxon>Bacillales</taxon>
        <taxon>Salinicoccaceae</taxon>
        <taxon>Lacicoccus</taxon>
    </lineage>
</organism>
<dbReference type="SUPFAM" id="SSF52540">
    <property type="entry name" value="P-loop containing nucleoside triphosphate hydrolases"/>
    <property type="match status" value="1"/>
</dbReference>
<dbReference type="AlphaFoldDB" id="A0A1G9E3M1"/>
<dbReference type="InterPro" id="IPR027417">
    <property type="entry name" value="P-loop_NTPase"/>
</dbReference>
<dbReference type="OrthoDB" id="61127at2"/>
<evidence type="ECO:0000259" key="1">
    <source>
        <dbReference type="Pfam" id="PF00308"/>
    </source>
</evidence>
<dbReference type="Pfam" id="PF07319">
    <property type="entry name" value="DnaI_N"/>
    <property type="match status" value="1"/>
</dbReference>
<dbReference type="NCBIfam" id="NF006505">
    <property type="entry name" value="PRK08939.1"/>
    <property type="match status" value="1"/>
</dbReference>